<dbReference type="OrthoDB" id="9815326at2"/>
<dbReference type="EMBL" id="SLWW01000010">
    <property type="protein sequence ID" value="TCO70361.1"/>
    <property type="molecule type" value="Genomic_DNA"/>
</dbReference>
<reference evidence="1 2" key="1">
    <citation type="submission" date="2019-03" db="EMBL/GenBank/DDBJ databases">
        <title>Genomic Encyclopedia of Type Strains, Phase IV (KMG-IV): sequencing the most valuable type-strain genomes for metagenomic binning, comparative biology and taxonomic classification.</title>
        <authorList>
            <person name="Goeker M."/>
        </authorList>
    </citation>
    <scope>NUCLEOTIDE SEQUENCE [LARGE SCALE GENOMIC DNA]</scope>
    <source>
        <strain evidence="1 2">DSM 4868</strain>
    </source>
</reference>
<dbReference type="Pfam" id="PF05013">
    <property type="entry name" value="FGase"/>
    <property type="match status" value="1"/>
</dbReference>
<accession>A0A4R2KA74</accession>
<dbReference type="GO" id="GO:0016787">
    <property type="term" value="F:hydrolase activity"/>
    <property type="evidence" value="ECO:0007669"/>
    <property type="project" value="UniProtKB-KW"/>
</dbReference>
<keyword evidence="2" id="KW-1185">Reference proteome</keyword>
<evidence type="ECO:0000313" key="2">
    <source>
        <dbReference type="Proteomes" id="UP000295142"/>
    </source>
</evidence>
<comment type="caution">
    <text evidence="1">The sequence shown here is derived from an EMBL/GenBank/DDBJ whole genome shotgun (WGS) entry which is preliminary data.</text>
</comment>
<dbReference type="Proteomes" id="UP000295142">
    <property type="component" value="Unassembled WGS sequence"/>
</dbReference>
<dbReference type="SUPFAM" id="SSF53187">
    <property type="entry name" value="Zn-dependent exopeptidases"/>
    <property type="match status" value="1"/>
</dbReference>
<keyword evidence="1" id="KW-0378">Hydrolase</keyword>
<gene>
    <name evidence="1" type="ORF">EV655_110126</name>
</gene>
<protein>
    <submittedName>
        <fullName evidence="1">Putative N-formylglutamate amidohydrolase</fullName>
    </submittedName>
</protein>
<name>A0A4R2KA74_9RHOB</name>
<dbReference type="Gene3D" id="3.40.630.40">
    <property type="entry name" value="Zn-dependent exopeptidases"/>
    <property type="match status" value="1"/>
</dbReference>
<dbReference type="PIRSF" id="PIRSF029730">
    <property type="entry name" value="UCP029730"/>
    <property type="match status" value="1"/>
</dbReference>
<dbReference type="AlphaFoldDB" id="A0A4R2KA74"/>
<evidence type="ECO:0000313" key="1">
    <source>
        <dbReference type="EMBL" id="TCO70361.1"/>
    </source>
</evidence>
<proteinExistence type="predicted"/>
<dbReference type="RefSeq" id="WP_132545636.1">
    <property type="nucleotide sequence ID" value="NZ_SLWW01000010.1"/>
</dbReference>
<dbReference type="InterPro" id="IPR007709">
    <property type="entry name" value="N-FG_amidohydro"/>
</dbReference>
<organism evidence="1 2">
    <name type="scientific">Rhodovulum euryhalinum</name>
    <dbReference type="NCBI Taxonomy" id="35805"/>
    <lineage>
        <taxon>Bacteria</taxon>
        <taxon>Pseudomonadati</taxon>
        <taxon>Pseudomonadota</taxon>
        <taxon>Alphaproteobacteria</taxon>
        <taxon>Rhodobacterales</taxon>
        <taxon>Paracoccaceae</taxon>
        <taxon>Rhodovulum</taxon>
    </lineage>
</organism>
<sequence length="251" mass="25659">MTDSVGEGPEIVNAAGQGAVVLVCEHASNAIPAAFAGLGLAPGDEASHAAWDPGALGVARAMAAALDAPLVAATVSRLVHDCNRPGGSPGAMPPLTETIAIPGNRDLTRADRADRARRYYAPFRDALEAVLAARPGAALVTVHSFTPIWHGVPRAVEIGILHDADARLADAMLVAAPFRTGHVVARNEPYGPQDGVTHTLREHGVGKGRLNVMLEIRNDLIAGDAAQARMGVMLAGLVTAALAGLGQGAAP</sequence>
<dbReference type="InterPro" id="IPR011227">
    <property type="entry name" value="UCP029730"/>
</dbReference>